<evidence type="ECO:0008006" key="7">
    <source>
        <dbReference type="Google" id="ProtNLM"/>
    </source>
</evidence>
<comment type="caution">
    <text evidence="5">The sequence shown here is derived from an EMBL/GenBank/DDBJ whole genome shotgun (WGS) entry which is preliminary data.</text>
</comment>
<evidence type="ECO:0000313" key="5">
    <source>
        <dbReference type="EMBL" id="PIY97210.1"/>
    </source>
</evidence>
<feature type="domain" description="Post-SET" evidence="4">
    <location>
        <begin position="109"/>
        <end position="124"/>
    </location>
</feature>
<evidence type="ECO:0000259" key="3">
    <source>
        <dbReference type="PROSITE" id="PS50280"/>
    </source>
</evidence>
<dbReference type="AlphaFoldDB" id="A0A2M7RKE1"/>
<dbReference type="EMBL" id="PFMD01000008">
    <property type="protein sequence ID" value="PIY97210.1"/>
    <property type="molecule type" value="Genomic_DNA"/>
</dbReference>
<accession>A0A2M7RKE1</accession>
<dbReference type="SMART" id="SM00317">
    <property type="entry name" value="SET"/>
    <property type="match status" value="1"/>
</dbReference>
<dbReference type="InterPro" id="IPR053201">
    <property type="entry name" value="Flavunoidine_N-MTase"/>
</dbReference>
<gene>
    <name evidence="5" type="ORF">COY66_00760</name>
</gene>
<dbReference type="InterPro" id="IPR046341">
    <property type="entry name" value="SET_dom_sf"/>
</dbReference>
<evidence type="ECO:0000313" key="6">
    <source>
        <dbReference type="Proteomes" id="UP000230779"/>
    </source>
</evidence>
<dbReference type="PROSITE" id="PS50868">
    <property type="entry name" value="POST_SET"/>
    <property type="match status" value="1"/>
</dbReference>
<dbReference type="Gene3D" id="2.170.270.10">
    <property type="entry name" value="SET domain"/>
    <property type="match status" value="1"/>
</dbReference>
<evidence type="ECO:0000259" key="4">
    <source>
        <dbReference type="PROSITE" id="PS50868"/>
    </source>
</evidence>
<organism evidence="5 6">
    <name type="scientific">Candidatus Kerfeldbacteria bacterium CG_4_10_14_0_8_um_filter_42_10</name>
    <dbReference type="NCBI Taxonomy" id="2014248"/>
    <lineage>
        <taxon>Bacteria</taxon>
        <taxon>Candidatus Kerfeldiibacteriota</taxon>
    </lineage>
</organism>
<dbReference type="InterPro" id="IPR003616">
    <property type="entry name" value="Post-SET_dom"/>
</dbReference>
<name>A0A2M7RKE1_9BACT</name>
<dbReference type="PROSITE" id="PS50280">
    <property type="entry name" value="SET"/>
    <property type="match status" value="1"/>
</dbReference>
<dbReference type="PANTHER" id="PTHR12350:SF19">
    <property type="entry name" value="SET DOMAIN-CONTAINING PROTEIN"/>
    <property type="match status" value="1"/>
</dbReference>
<keyword evidence="2" id="KW-0949">S-adenosyl-L-methionine</keyword>
<evidence type="ECO:0000256" key="2">
    <source>
        <dbReference type="ARBA" id="ARBA00022691"/>
    </source>
</evidence>
<sequence>MTNVIVKESKINQQGVFANKDFKKGEIVLRWKPKKILTKEEAAALPEKEKHYISNYQLSEFILQSPPERYVNHSCDPNTEVINNCDIALRDIKKGEEITSDYGKDNVFIHFECNCGSKNCRKFI</sequence>
<dbReference type="Proteomes" id="UP000230779">
    <property type="component" value="Unassembled WGS sequence"/>
</dbReference>
<protein>
    <recommendedName>
        <fullName evidence="7">SET domain-containing protein-lysine N-methyltransferase</fullName>
    </recommendedName>
</protein>
<dbReference type="Pfam" id="PF00856">
    <property type="entry name" value="SET"/>
    <property type="match status" value="1"/>
</dbReference>
<dbReference type="GO" id="GO:0016740">
    <property type="term" value="F:transferase activity"/>
    <property type="evidence" value="ECO:0007669"/>
    <property type="project" value="UniProtKB-KW"/>
</dbReference>
<dbReference type="InterPro" id="IPR001214">
    <property type="entry name" value="SET_dom"/>
</dbReference>
<feature type="domain" description="SET" evidence="3">
    <location>
        <begin position="2"/>
        <end position="103"/>
    </location>
</feature>
<dbReference type="SUPFAM" id="SSF82199">
    <property type="entry name" value="SET domain"/>
    <property type="match status" value="1"/>
</dbReference>
<evidence type="ECO:0000256" key="1">
    <source>
        <dbReference type="ARBA" id="ARBA00022679"/>
    </source>
</evidence>
<dbReference type="PANTHER" id="PTHR12350">
    <property type="entry name" value="HISTONE-LYSINE N-METHYLTRANSFERASE-RELATED"/>
    <property type="match status" value="1"/>
</dbReference>
<proteinExistence type="predicted"/>
<keyword evidence="1" id="KW-0808">Transferase</keyword>
<reference evidence="5 6" key="1">
    <citation type="submission" date="2017-09" db="EMBL/GenBank/DDBJ databases">
        <title>Depth-based differentiation of microbial function through sediment-hosted aquifers and enrichment of novel symbionts in the deep terrestrial subsurface.</title>
        <authorList>
            <person name="Probst A.J."/>
            <person name="Ladd B."/>
            <person name="Jarett J.K."/>
            <person name="Geller-Mcgrath D.E."/>
            <person name="Sieber C.M."/>
            <person name="Emerson J.B."/>
            <person name="Anantharaman K."/>
            <person name="Thomas B.C."/>
            <person name="Malmstrom R."/>
            <person name="Stieglmeier M."/>
            <person name="Klingl A."/>
            <person name="Woyke T."/>
            <person name="Ryan C.M."/>
            <person name="Banfield J.F."/>
        </authorList>
    </citation>
    <scope>NUCLEOTIDE SEQUENCE [LARGE SCALE GENOMIC DNA]</scope>
    <source>
        <strain evidence="5">CG_4_10_14_0_8_um_filter_42_10</strain>
    </source>
</reference>